<feature type="coiled-coil region" evidence="1">
    <location>
        <begin position="385"/>
        <end position="440"/>
    </location>
</feature>
<proteinExistence type="predicted"/>
<organism evidence="2">
    <name type="scientific">Arcobacter sp. AZ-2023</name>
    <dbReference type="NCBI Taxonomy" id="3074453"/>
    <lineage>
        <taxon>Bacteria</taxon>
        <taxon>Pseudomonadati</taxon>
        <taxon>Campylobacterota</taxon>
        <taxon>Epsilonproteobacteria</taxon>
        <taxon>Campylobacterales</taxon>
        <taxon>Arcobacteraceae</taxon>
        <taxon>Arcobacter</taxon>
    </lineage>
</organism>
<sequence length="568" mass="66597">MFLSQLIITDYFDNEIRKVNFNPKGLNLVVGINNESGTTNNIGKTTLIRCIDFCLNGKLEQLYIDKEFKNSINEDIFNFFKNKQPTFQVIFKDSTSELIYKVSRKVIYEQEKFKFNNQIFINDSVVEGDFDTELKKIFFNNLSKKPSLRQLIPKFIRKDEQQVSNVLKYLHPTTSSSEYEKIHLFLFGFNAKALLQSKSDLELDLNRKKKAKEALGSRFNAKDLKQILEITKKDLEKLYKQREQFQLDDKYEIEEKELKKVQLNLMEIEKKISDINLKKTININKLNELNDGIFQGDTQTLKLLYDEAKFYSTELHKSFDDVVAFHNKMIKNEMDYLNSKIEKFEIELLKLSNNRKVLSTQYAQLMLKLSKTGSLAEYTKLNEQIEKLVEKKGQDEKLLDELEKLEIEINTINDSLSELKEELDKNLQDFDNKLAIFNESFSAYSKLLYDTEFFVSYNPEEDPIKFYTKNVGGNEGSGKKQAIVSAFDLAYIDFINKLNFNFPHFVAHDKVELIDINKLEILFDISNSINGQFIIPIIYDKIENVYQKYKEKANIILELSESNKFFKV</sequence>
<evidence type="ECO:0000256" key="1">
    <source>
        <dbReference type="SAM" id="Coils"/>
    </source>
</evidence>
<dbReference type="AlphaFoldDB" id="A0AA96CZA1"/>
<reference evidence="2" key="1">
    <citation type="submission" date="2023-09" db="EMBL/GenBank/DDBJ databases">
        <title>Arcobacter tbilisiensis sp. nov. isolated from chicken meat in Tbilisi, Georgia.</title>
        <authorList>
            <person name="Matthias R."/>
            <person name="Zautner A.E."/>
        </authorList>
    </citation>
    <scope>NUCLEOTIDE SEQUENCE</scope>
    <source>
        <strain evidence="2">LEO 107</strain>
    </source>
</reference>
<evidence type="ECO:0000313" key="2">
    <source>
        <dbReference type="EMBL" id="WNL16943.1"/>
    </source>
</evidence>
<feature type="coiled-coil region" evidence="1">
    <location>
        <begin position="327"/>
        <end position="361"/>
    </location>
</feature>
<dbReference type="EMBL" id="CP134846">
    <property type="protein sequence ID" value="WNL16943.1"/>
    <property type="molecule type" value="Genomic_DNA"/>
</dbReference>
<protein>
    <submittedName>
        <fullName evidence="2">AAA family ATPase</fullName>
    </submittedName>
</protein>
<dbReference type="Gene3D" id="3.40.50.300">
    <property type="entry name" value="P-loop containing nucleotide triphosphate hydrolases"/>
    <property type="match status" value="1"/>
</dbReference>
<keyword evidence="1" id="KW-0175">Coiled coil</keyword>
<gene>
    <name evidence="2" type="ORF">RJG54_00695</name>
</gene>
<accession>A0AA96CZA1</accession>
<name>A0AA96CZA1_9BACT</name>
<feature type="coiled-coil region" evidence="1">
    <location>
        <begin position="221"/>
        <end position="278"/>
    </location>
</feature>
<dbReference type="InterPro" id="IPR027417">
    <property type="entry name" value="P-loop_NTPase"/>
</dbReference>